<protein>
    <submittedName>
        <fullName evidence="3">Uncharacterized protein</fullName>
    </submittedName>
</protein>
<proteinExistence type="predicted"/>
<comment type="caution">
    <text evidence="3">The sequence shown here is derived from an EMBL/GenBank/DDBJ whole genome shotgun (WGS) entry which is preliminary data.</text>
</comment>
<accession>A0A930VFN5</accession>
<reference evidence="3" key="1">
    <citation type="submission" date="2020-11" db="EMBL/GenBank/DDBJ databases">
        <title>Nocardioides sp. nov., isolated from Soil of Cynanchum wilfordii Hemsley rhizosphere.</title>
        <authorList>
            <person name="Lee J.-S."/>
            <person name="Suh M.K."/>
            <person name="Kim J.-S."/>
        </authorList>
    </citation>
    <scope>NUCLEOTIDE SEQUENCE</scope>
    <source>
        <strain evidence="3">KCTC 19275</strain>
    </source>
</reference>
<keyword evidence="1" id="KW-0175">Coiled coil</keyword>
<gene>
    <name evidence="3" type="ORF">ISU07_13085</name>
</gene>
<dbReference type="AlphaFoldDB" id="A0A930VFN5"/>
<organism evidence="3 4">
    <name type="scientific">Nocardioides islandensis</name>
    <dbReference type="NCBI Taxonomy" id="433663"/>
    <lineage>
        <taxon>Bacteria</taxon>
        <taxon>Bacillati</taxon>
        <taxon>Actinomycetota</taxon>
        <taxon>Actinomycetes</taxon>
        <taxon>Propionibacteriales</taxon>
        <taxon>Nocardioidaceae</taxon>
        <taxon>Nocardioides</taxon>
    </lineage>
</organism>
<name>A0A930VFN5_9ACTN</name>
<evidence type="ECO:0000256" key="2">
    <source>
        <dbReference type="SAM" id="MobiDB-lite"/>
    </source>
</evidence>
<evidence type="ECO:0000256" key="1">
    <source>
        <dbReference type="SAM" id="Coils"/>
    </source>
</evidence>
<feature type="coiled-coil region" evidence="1">
    <location>
        <begin position="263"/>
        <end position="297"/>
    </location>
</feature>
<feature type="region of interest" description="Disordered" evidence="2">
    <location>
        <begin position="312"/>
        <end position="332"/>
    </location>
</feature>
<keyword evidence="4" id="KW-1185">Reference proteome</keyword>
<dbReference type="Proteomes" id="UP000640489">
    <property type="component" value="Unassembled WGS sequence"/>
</dbReference>
<dbReference type="EMBL" id="JADKPN010000007">
    <property type="protein sequence ID" value="MBF4764063.1"/>
    <property type="molecule type" value="Genomic_DNA"/>
</dbReference>
<sequence length="332" mass="36086">MSFEELGFHAQEIYDKAVEKYLFDEFQIYKQDGMFYPPPDPYGGASYGGGQSSSYMTEDQLKQHVWDAEMKFNEIHSLFNDFLVLPDPGDFDGPMGQVTTCMNALCTEAFTDPIQGDPHPVNTELSAMTVAGNTIDEWDGLAAQAFNDNFIIPFKDRTHNQFIVGSILMNALNAEKELWKRARLNIDDIAHKVSSALDHYDDCGKNDWEIGLSVVGAVVAIAALPLTGGTSAAIALGAVASGIDVANTFAGQIEDEPKNDYSAESVEGVIDKAKQGINDLKEAVQKAEQKIVDAMSNSSGVVSSYTTDFVAPRPTLADQGTHNPDVGRPDND</sequence>
<evidence type="ECO:0000313" key="4">
    <source>
        <dbReference type="Proteomes" id="UP000640489"/>
    </source>
</evidence>
<evidence type="ECO:0000313" key="3">
    <source>
        <dbReference type="EMBL" id="MBF4764063.1"/>
    </source>
</evidence>
<dbReference type="RefSeq" id="WP_194707242.1">
    <property type="nucleotide sequence ID" value="NZ_JADKPN010000007.1"/>
</dbReference>